<sequence>MTSTFDEGGGGSTDTGWGVPGVEFRPGMKARVEFRPSDEAPTKRQPDPIELAHEALEFYRVALANDPIGVDAGVTDPAMLSDAALLERMRAAGAVRRRLDAELSVLAGELAARSRAAYGQASLAKRAGFRDAEGAIAQLAALPRTDALDLRRVAEATRERESLTGEPLPPACEHVAAAHRAGALTTEHAALIVGFRSRLAARVDFADLAAAERILVEAAPALETYELRKKIAATEAELDPDGLEPNEQRAHRARFLSFTEVDGSLKIRGQLPVADAAPIRQAIEGITTAQLRASRGANRPGAEPADDTAVAEEVRSVRQMQVDALVMVAKHALGCDADRVPGTSTNVVVRLDFDPLTQAFGDTAEIAGTASRISAAAARRMAASAGIIPLVLGGESEVLDLGRTRRLASRAQRIALVERDGGCAFCGLAPAMCEAHHVNEWLRHGGRTDLDCLILLCTSCHHRLHHDEWIVRIIDGVVWFVPPPFVDLLRSPRLGGRLRTAPGAPPTPPVLEFA</sequence>
<dbReference type="SMART" id="SM00507">
    <property type="entry name" value="HNHc"/>
    <property type="match status" value="1"/>
</dbReference>
<dbReference type="Gene3D" id="1.10.30.50">
    <property type="match status" value="1"/>
</dbReference>
<dbReference type="Proteomes" id="UP001597492">
    <property type="component" value="Unassembled WGS sequence"/>
</dbReference>
<comment type="caution">
    <text evidence="4">The sequence shown here is derived from an EMBL/GenBank/DDBJ whole genome shotgun (WGS) entry which is preliminary data.</text>
</comment>
<dbReference type="EMBL" id="JBHUNE010000003">
    <property type="protein sequence ID" value="MFD2757492.1"/>
    <property type="molecule type" value="Genomic_DNA"/>
</dbReference>
<protein>
    <submittedName>
        <fullName evidence="4">DUF222 domain-containing protein</fullName>
    </submittedName>
</protein>
<dbReference type="InterPro" id="IPR002711">
    <property type="entry name" value="HNH"/>
</dbReference>
<comment type="similarity">
    <text evidence="1">Belongs to the Rv1128c/1148c/1588c/1702c/1945/3466 family.</text>
</comment>
<evidence type="ECO:0000259" key="3">
    <source>
        <dbReference type="SMART" id="SM00507"/>
    </source>
</evidence>
<evidence type="ECO:0000256" key="2">
    <source>
        <dbReference type="SAM" id="MobiDB-lite"/>
    </source>
</evidence>
<dbReference type="Pfam" id="PF01844">
    <property type="entry name" value="HNH"/>
    <property type="match status" value="1"/>
</dbReference>
<name>A0ABW5UYM3_9MICO</name>
<accession>A0ABW5UYM3</accession>
<evidence type="ECO:0000313" key="4">
    <source>
        <dbReference type="EMBL" id="MFD2757492.1"/>
    </source>
</evidence>
<keyword evidence="5" id="KW-1185">Reference proteome</keyword>
<feature type="region of interest" description="Disordered" evidence="2">
    <location>
        <begin position="1"/>
        <end position="22"/>
    </location>
</feature>
<proteinExistence type="inferred from homology"/>
<gene>
    <name evidence="4" type="ORF">ACFSW7_03745</name>
</gene>
<dbReference type="InterPro" id="IPR003870">
    <property type="entry name" value="DUF222"/>
</dbReference>
<dbReference type="RefSeq" id="WP_019618036.1">
    <property type="nucleotide sequence ID" value="NZ_JBHUNE010000003.1"/>
</dbReference>
<dbReference type="CDD" id="cd00085">
    <property type="entry name" value="HNHc"/>
    <property type="match status" value="1"/>
</dbReference>
<dbReference type="Pfam" id="PF02720">
    <property type="entry name" value="DUF222"/>
    <property type="match status" value="1"/>
</dbReference>
<organism evidence="4 5">
    <name type="scientific">Gulosibacter faecalis</name>
    <dbReference type="NCBI Taxonomy" id="272240"/>
    <lineage>
        <taxon>Bacteria</taxon>
        <taxon>Bacillati</taxon>
        <taxon>Actinomycetota</taxon>
        <taxon>Actinomycetes</taxon>
        <taxon>Micrococcales</taxon>
        <taxon>Microbacteriaceae</taxon>
        <taxon>Gulosibacter</taxon>
    </lineage>
</organism>
<evidence type="ECO:0000313" key="5">
    <source>
        <dbReference type="Proteomes" id="UP001597492"/>
    </source>
</evidence>
<dbReference type="InterPro" id="IPR003615">
    <property type="entry name" value="HNH_nuc"/>
</dbReference>
<reference evidence="5" key="1">
    <citation type="journal article" date="2019" name="Int. J. Syst. Evol. Microbiol.">
        <title>The Global Catalogue of Microorganisms (GCM) 10K type strain sequencing project: providing services to taxonomists for standard genome sequencing and annotation.</title>
        <authorList>
            <consortium name="The Broad Institute Genomics Platform"/>
            <consortium name="The Broad Institute Genome Sequencing Center for Infectious Disease"/>
            <person name="Wu L."/>
            <person name="Ma J."/>
        </authorList>
    </citation>
    <scope>NUCLEOTIDE SEQUENCE [LARGE SCALE GENOMIC DNA]</scope>
    <source>
        <strain evidence="5">TISTR 1514</strain>
    </source>
</reference>
<evidence type="ECO:0000256" key="1">
    <source>
        <dbReference type="ARBA" id="ARBA00023450"/>
    </source>
</evidence>
<feature type="domain" description="HNH nuclease" evidence="3">
    <location>
        <begin position="411"/>
        <end position="462"/>
    </location>
</feature>